<dbReference type="AlphaFoldDB" id="A0A6A4WYV3"/>
<proteinExistence type="predicted"/>
<feature type="compositionally biased region" description="Low complexity" evidence="1">
    <location>
        <begin position="259"/>
        <end position="276"/>
    </location>
</feature>
<evidence type="ECO:0000313" key="4">
    <source>
        <dbReference type="Proteomes" id="UP000440578"/>
    </source>
</evidence>
<feature type="transmembrane region" description="Helical" evidence="2">
    <location>
        <begin position="12"/>
        <end position="33"/>
    </location>
</feature>
<evidence type="ECO:0000313" key="3">
    <source>
        <dbReference type="EMBL" id="KAF0312686.1"/>
    </source>
</evidence>
<keyword evidence="2" id="KW-0812">Transmembrane</keyword>
<feature type="compositionally biased region" description="Pro residues" evidence="1">
    <location>
        <begin position="183"/>
        <end position="192"/>
    </location>
</feature>
<name>A0A6A4WYV3_AMPAM</name>
<evidence type="ECO:0000256" key="2">
    <source>
        <dbReference type="SAM" id="Phobius"/>
    </source>
</evidence>
<keyword evidence="4" id="KW-1185">Reference proteome</keyword>
<keyword evidence="2" id="KW-1133">Transmembrane helix</keyword>
<protein>
    <submittedName>
        <fullName evidence="3">Uncharacterized protein</fullName>
    </submittedName>
</protein>
<feature type="region of interest" description="Disordered" evidence="1">
    <location>
        <begin position="314"/>
        <end position="379"/>
    </location>
</feature>
<feature type="compositionally biased region" description="Basic and acidic residues" evidence="1">
    <location>
        <begin position="327"/>
        <end position="372"/>
    </location>
</feature>
<feature type="compositionally biased region" description="Basic residues" evidence="1">
    <location>
        <begin position="199"/>
        <end position="210"/>
    </location>
</feature>
<organism evidence="3 4">
    <name type="scientific">Amphibalanus amphitrite</name>
    <name type="common">Striped barnacle</name>
    <name type="synonym">Balanus amphitrite</name>
    <dbReference type="NCBI Taxonomy" id="1232801"/>
    <lineage>
        <taxon>Eukaryota</taxon>
        <taxon>Metazoa</taxon>
        <taxon>Ecdysozoa</taxon>
        <taxon>Arthropoda</taxon>
        <taxon>Crustacea</taxon>
        <taxon>Multicrustacea</taxon>
        <taxon>Cirripedia</taxon>
        <taxon>Thoracica</taxon>
        <taxon>Thoracicalcarea</taxon>
        <taxon>Balanomorpha</taxon>
        <taxon>Balanoidea</taxon>
        <taxon>Balanidae</taxon>
        <taxon>Amphibalaninae</taxon>
        <taxon>Amphibalanus</taxon>
    </lineage>
</organism>
<keyword evidence="2" id="KW-0472">Membrane</keyword>
<comment type="caution">
    <text evidence="3">The sequence shown here is derived from an EMBL/GenBank/DDBJ whole genome shotgun (WGS) entry which is preliminary data.</text>
</comment>
<dbReference type="Proteomes" id="UP000440578">
    <property type="component" value="Unassembled WGS sequence"/>
</dbReference>
<gene>
    <name evidence="3" type="ORF">FJT64_016596</name>
</gene>
<feature type="region of interest" description="Disordered" evidence="1">
    <location>
        <begin position="165"/>
        <end position="300"/>
    </location>
</feature>
<dbReference type="EMBL" id="VIIS01000144">
    <property type="protein sequence ID" value="KAF0312686.1"/>
    <property type="molecule type" value="Genomic_DNA"/>
</dbReference>
<evidence type="ECO:0000256" key="1">
    <source>
        <dbReference type="SAM" id="MobiDB-lite"/>
    </source>
</evidence>
<reference evidence="3 4" key="1">
    <citation type="submission" date="2019-07" db="EMBL/GenBank/DDBJ databases">
        <title>Draft genome assembly of a fouling barnacle, Amphibalanus amphitrite (Darwin, 1854): The first reference genome for Thecostraca.</title>
        <authorList>
            <person name="Kim W."/>
        </authorList>
    </citation>
    <scope>NUCLEOTIDE SEQUENCE [LARGE SCALE GENOMIC DNA]</scope>
    <source>
        <strain evidence="3">SNU_AA5</strain>
        <tissue evidence="3">Soma without cirri and trophi</tissue>
    </source>
</reference>
<sequence length="516" mass="55040">MERSLPSDGGPADVAFTVGVITVAAAFCVISVVSLCHCVRHVLAGSATKDAPETLFYTEDEVEMAELRHFPLPHAGQVPRVRTPPSPSPSPMKFLLSPPEARLSQTRLMSSRAAHQAAAAARRDPARLTCSLPSLHTLSGSRAAHGAVEHYVEMALVSAMTASSNHELPGLAPEEPDASEPLLPQPAPPSIPPRDSSSRGRRRLQRRRYPRTPLPRAALAPAASAPPGPSHGSVDTDYQSAYAPSHITDSDEQTTTKGASAAVAPRSAASKVSTTRKGARPGGRGAAGPTGPKREGSELILVSRRALERLLRRPLTAAELHTGGPDRSVDQGTERKRHRTDDKGKNWELNGKQEQDRNRNHELNRSQKDKNGNQEQDDTMHISGLQPLEDSAVANEDSIPIRYETAGVLADTEDNLADSVGTLGETRNTGDTISIALEGTETLADTTETLRGTSETLESVFEGTPVTLGETTAAAEGSETGWIPEPPSPEWDPSTEPRHRPATLLLAVATRSHSVV</sequence>
<feature type="region of interest" description="Disordered" evidence="1">
    <location>
        <begin position="471"/>
        <end position="501"/>
    </location>
</feature>
<accession>A0A6A4WYV3</accession>
<feature type="compositionally biased region" description="Low complexity" evidence="1">
    <location>
        <begin position="214"/>
        <end position="223"/>
    </location>
</feature>